<comment type="caution">
    <text evidence="5">The sequence shown here is derived from an EMBL/GenBank/DDBJ whole genome shotgun (WGS) entry which is preliminary data.</text>
</comment>
<dbReference type="NCBIfam" id="TIGR02325">
    <property type="entry name" value="C_P_lyase_phnF"/>
    <property type="match status" value="1"/>
</dbReference>
<dbReference type="Proteomes" id="UP000554144">
    <property type="component" value="Unassembled WGS sequence"/>
</dbReference>
<dbReference type="SUPFAM" id="SSF46785">
    <property type="entry name" value="Winged helix' DNA-binding domain"/>
    <property type="match status" value="1"/>
</dbReference>
<evidence type="ECO:0000313" key="5">
    <source>
        <dbReference type="EMBL" id="NYT85838.1"/>
    </source>
</evidence>
<dbReference type="InterPro" id="IPR036390">
    <property type="entry name" value="WH_DNA-bd_sf"/>
</dbReference>
<gene>
    <name evidence="5" type="primary">phnF</name>
    <name evidence="5" type="ORF">H0A62_09505</name>
</gene>
<proteinExistence type="predicted"/>
<evidence type="ECO:0000256" key="2">
    <source>
        <dbReference type="ARBA" id="ARBA00023125"/>
    </source>
</evidence>
<evidence type="ECO:0000256" key="1">
    <source>
        <dbReference type="ARBA" id="ARBA00023015"/>
    </source>
</evidence>
<evidence type="ECO:0000256" key="3">
    <source>
        <dbReference type="ARBA" id="ARBA00023163"/>
    </source>
</evidence>
<dbReference type="InterPro" id="IPR050679">
    <property type="entry name" value="Bact_HTH_transcr_reg"/>
</dbReference>
<dbReference type="SMART" id="SM00345">
    <property type="entry name" value="HTH_GNTR"/>
    <property type="match status" value="1"/>
</dbReference>
<dbReference type="Pfam" id="PF00392">
    <property type="entry name" value="GntR"/>
    <property type="match status" value="1"/>
</dbReference>
<dbReference type="OrthoDB" id="6626198at2"/>
<dbReference type="AlphaFoldDB" id="A0A853GRW9"/>
<dbReference type="PANTHER" id="PTHR44846">
    <property type="entry name" value="MANNOSYL-D-GLYCERATE TRANSPORT/METABOLISM SYSTEM REPRESSOR MNGR-RELATED"/>
    <property type="match status" value="1"/>
</dbReference>
<dbReference type="PROSITE" id="PS50949">
    <property type="entry name" value="HTH_GNTR"/>
    <property type="match status" value="1"/>
</dbReference>
<protein>
    <submittedName>
        <fullName evidence="5">Phosphonate metabolism transcriptional regulator PhnF</fullName>
    </submittedName>
</protein>
<dbReference type="Gene3D" id="1.10.10.10">
    <property type="entry name" value="Winged helix-like DNA-binding domain superfamily/Winged helix DNA-binding domain"/>
    <property type="match status" value="1"/>
</dbReference>
<evidence type="ECO:0000259" key="4">
    <source>
        <dbReference type="PROSITE" id="PS50949"/>
    </source>
</evidence>
<feature type="domain" description="HTH gntR-type" evidence="4">
    <location>
        <begin position="8"/>
        <end position="74"/>
    </location>
</feature>
<dbReference type="InterPro" id="IPR012702">
    <property type="entry name" value="CP_lyase_PhnF"/>
</dbReference>
<keyword evidence="6" id="KW-1185">Reference proteome</keyword>
<dbReference type="EMBL" id="JACCEV010000002">
    <property type="protein sequence ID" value="NYT85838.1"/>
    <property type="molecule type" value="Genomic_DNA"/>
</dbReference>
<dbReference type="InterPro" id="IPR011663">
    <property type="entry name" value="UTRA"/>
</dbReference>
<dbReference type="SUPFAM" id="SSF64288">
    <property type="entry name" value="Chorismate lyase-like"/>
    <property type="match status" value="1"/>
</dbReference>
<dbReference type="InterPro" id="IPR000524">
    <property type="entry name" value="Tscrpt_reg_HTH_GntR"/>
</dbReference>
<evidence type="ECO:0000313" key="6">
    <source>
        <dbReference type="Proteomes" id="UP000554144"/>
    </source>
</evidence>
<reference evidence="5 6" key="1">
    <citation type="submission" date="2020-07" db="EMBL/GenBank/DDBJ databases">
        <title>Taxonomic revisions and descriptions of new bacterial species based on genomic comparisons in the high-G+C-content subgroup of the family Alcaligenaceae.</title>
        <authorList>
            <person name="Szabo A."/>
            <person name="Felfoldi T."/>
        </authorList>
    </citation>
    <scope>NUCLEOTIDE SEQUENCE [LARGE SCALE GENOMIC DNA]</scope>
    <source>
        <strain evidence="5 6">DSM 25667</strain>
    </source>
</reference>
<sequence>MYMSRQVTPRYLELAQALREQLDSYAAGDYLPSEAALSMSFGVNRHTLRRAVDELIAEGRVLRRKGRGTCVLPRPIIYPVHAASAYSKTLEHMGFSSEAIVLSKRKRAGTAEEAQALALADNEPVLEIETLRLLDQQPISLISHCFAERHQDLVQAYKGGSMRLYLGQQGVRLKRMSTLIGARAPSQRDALHLLMPRHTPVLSIRTLSCDADGASFELSNSITRADRFKYHVISGEQHEV</sequence>
<dbReference type="InterPro" id="IPR036388">
    <property type="entry name" value="WH-like_DNA-bd_sf"/>
</dbReference>
<accession>A0A853GRW9</accession>
<dbReference type="Pfam" id="PF07702">
    <property type="entry name" value="UTRA"/>
    <property type="match status" value="1"/>
</dbReference>
<name>A0A853GRW9_9BURK</name>
<dbReference type="Gene3D" id="3.40.1410.10">
    <property type="entry name" value="Chorismate lyase-like"/>
    <property type="match status" value="1"/>
</dbReference>
<dbReference type="GO" id="GO:0003700">
    <property type="term" value="F:DNA-binding transcription factor activity"/>
    <property type="evidence" value="ECO:0007669"/>
    <property type="project" value="InterPro"/>
</dbReference>
<keyword evidence="1" id="KW-0805">Transcription regulation</keyword>
<dbReference type="CDD" id="cd07377">
    <property type="entry name" value="WHTH_GntR"/>
    <property type="match status" value="1"/>
</dbReference>
<dbReference type="PANTHER" id="PTHR44846:SF16">
    <property type="entry name" value="TRANSCRIPTIONAL REGULATOR PHNF-RELATED"/>
    <property type="match status" value="1"/>
</dbReference>
<organism evidence="5 6">
    <name type="scientific">Pollutimonas harenae</name>
    <dbReference type="NCBI Taxonomy" id="657015"/>
    <lineage>
        <taxon>Bacteria</taxon>
        <taxon>Pseudomonadati</taxon>
        <taxon>Pseudomonadota</taxon>
        <taxon>Betaproteobacteria</taxon>
        <taxon>Burkholderiales</taxon>
        <taxon>Alcaligenaceae</taxon>
        <taxon>Pollutimonas</taxon>
    </lineage>
</organism>
<dbReference type="GO" id="GO:0003677">
    <property type="term" value="F:DNA binding"/>
    <property type="evidence" value="ECO:0007669"/>
    <property type="project" value="UniProtKB-KW"/>
</dbReference>
<keyword evidence="2" id="KW-0238">DNA-binding</keyword>
<dbReference type="SMART" id="SM00866">
    <property type="entry name" value="UTRA"/>
    <property type="match status" value="1"/>
</dbReference>
<dbReference type="InterPro" id="IPR028978">
    <property type="entry name" value="Chorismate_lyase_/UTRA_dom_sf"/>
</dbReference>
<dbReference type="PRINTS" id="PR00035">
    <property type="entry name" value="HTHGNTR"/>
</dbReference>
<keyword evidence="3" id="KW-0804">Transcription</keyword>